<evidence type="ECO:0000313" key="2">
    <source>
        <dbReference type="EMBL" id="MDF1610582.1"/>
    </source>
</evidence>
<feature type="domain" description="Ppx/GppA phosphatase N-terminal" evidence="1">
    <location>
        <begin position="17"/>
        <end position="302"/>
    </location>
</feature>
<dbReference type="EMBL" id="JARGDL010000001">
    <property type="protein sequence ID" value="MDF1610582.1"/>
    <property type="molecule type" value="Genomic_DNA"/>
</dbReference>
<evidence type="ECO:0000313" key="3">
    <source>
        <dbReference type="Proteomes" id="UP001221302"/>
    </source>
</evidence>
<dbReference type="InterPro" id="IPR050273">
    <property type="entry name" value="GppA/Ppx_hydrolase"/>
</dbReference>
<dbReference type="PANTHER" id="PTHR30005">
    <property type="entry name" value="EXOPOLYPHOSPHATASE"/>
    <property type="match status" value="1"/>
</dbReference>
<dbReference type="InterPro" id="IPR043129">
    <property type="entry name" value="ATPase_NBD"/>
</dbReference>
<dbReference type="GO" id="GO:0016462">
    <property type="term" value="F:pyrophosphatase activity"/>
    <property type="evidence" value="ECO:0007669"/>
    <property type="project" value="TreeGrafter"/>
</dbReference>
<organism evidence="2 3">
    <name type="scientific">Stygiobacter electus</name>
    <dbReference type="NCBI Taxonomy" id="3032292"/>
    <lineage>
        <taxon>Bacteria</taxon>
        <taxon>Pseudomonadati</taxon>
        <taxon>Ignavibacteriota</taxon>
        <taxon>Ignavibacteria</taxon>
        <taxon>Ignavibacteriales</taxon>
        <taxon>Melioribacteraceae</taxon>
        <taxon>Stygiobacter</taxon>
    </lineage>
</organism>
<dbReference type="PANTHER" id="PTHR30005:SF0">
    <property type="entry name" value="RETROGRADE REGULATION PROTEIN 2"/>
    <property type="match status" value="1"/>
</dbReference>
<comment type="caution">
    <text evidence="2">The sequence shown here is derived from an EMBL/GenBank/DDBJ whole genome shotgun (WGS) entry which is preliminary data.</text>
</comment>
<accession>A0AAE3NYS4</accession>
<dbReference type="SUPFAM" id="SSF53067">
    <property type="entry name" value="Actin-like ATPase domain"/>
    <property type="match status" value="2"/>
</dbReference>
<evidence type="ECO:0000259" key="1">
    <source>
        <dbReference type="Pfam" id="PF02541"/>
    </source>
</evidence>
<reference evidence="2" key="1">
    <citation type="submission" date="2023-03" db="EMBL/GenBank/DDBJ databases">
        <title>Stygiobacter electus gen. nov., sp. nov., facultatively anaerobic thermotolerant bacterium of the class Ignavibacteria from a well of Yessentuki mineral water deposit.</title>
        <authorList>
            <person name="Podosokorskaya O.A."/>
            <person name="Elcheninov A.G."/>
            <person name="Petrova N.F."/>
            <person name="Zavarzina D.G."/>
            <person name="Kublanov I.V."/>
            <person name="Merkel A.Y."/>
        </authorList>
    </citation>
    <scope>NUCLEOTIDE SEQUENCE</scope>
    <source>
        <strain evidence="2">09-Me</strain>
    </source>
</reference>
<dbReference type="Gene3D" id="3.30.420.40">
    <property type="match status" value="1"/>
</dbReference>
<dbReference type="Gene3D" id="3.30.420.150">
    <property type="entry name" value="Exopolyphosphatase. Domain 2"/>
    <property type="match status" value="1"/>
</dbReference>
<dbReference type="InterPro" id="IPR003695">
    <property type="entry name" value="Ppx_GppA_N"/>
</dbReference>
<name>A0AAE3NYS4_9BACT</name>
<keyword evidence="3" id="KW-1185">Reference proteome</keyword>
<gene>
    <name evidence="2" type="ORF">P0M35_00335</name>
</gene>
<dbReference type="Pfam" id="PF02541">
    <property type="entry name" value="Ppx-GppA"/>
    <property type="match status" value="1"/>
</dbReference>
<protein>
    <recommendedName>
        <fullName evidence="1">Ppx/GppA phosphatase N-terminal domain-containing protein</fullName>
    </recommendedName>
</protein>
<sequence>MNVAIIDLGTNSFHLIIAKIFKNEYQIIHREREVVHLRKNSDTIDYFIENDRINLALNILDKFYKIIKSYDAEVYAFGTSALRDARNKGDFISKVRENYNFEIEILSGEEEAELISFGINYHYDVKDKSILIFDLGGGSTEFVFQKCGKIEFKKSLNLGAVRQTQKWFPDYTFSTENINHCKDEISKQLNLIENLTDIDQIFGIGGTITAITWLIEKNIYKREHHFKLKPNYVITKNDFILVKDMIINHALKNELDRIIGIDDQRLKIIVAGILIVEKIFDKFLCESILATGISIRESYLIKNFLQNK</sequence>
<dbReference type="Proteomes" id="UP001221302">
    <property type="component" value="Unassembled WGS sequence"/>
</dbReference>
<dbReference type="CDD" id="cd24054">
    <property type="entry name" value="ASKHA_NBD_AaPPX-GppA_MtPPX2-like"/>
    <property type="match status" value="1"/>
</dbReference>
<proteinExistence type="predicted"/>
<dbReference type="AlphaFoldDB" id="A0AAE3NYS4"/>
<dbReference type="RefSeq" id="WP_321534347.1">
    <property type="nucleotide sequence ID" value="NZ_JARGDL010000001.1"/>
</dbReference>